<name>A0A0H5RFQ5_9EUKA</name>
<sequence>MIEHAISFGDHQKAKSDEADFFDLLTSKAKQQHEVHQLTEGQKSRTMKTIEKSKSLKPNMPNLQPNNSGISAASLKRYGSRDPPDGGCLHCGGKHWLQVCTKCTPEERKAAFDKLNLTKANMQSKKLVPTSDYCVSNRVLIQDKIHLPFELVDGSYKTTICRQMLLLLIKFQS</sequence>
<organism evidence="1">
    <name type="scientific">Spongospora subterranea</name>
    <dbReference type="NCBI Taxonomy" id="70186"/>
    <lineage>
        <taxon>Eukaryota</taxon>
        <taxon>Sar</taxon>
        <taxon>Rhizaria</taxon>
        <taxon>Endomyxa</taxon>
        <taxon>Phytomyxea</taxon>
        <taxon>Plasmodiophorida</taxon>
        <taxon>Plasmodiophoridae</taxon>
        <taxon>Spongospora</taxon>
    </lineage>
</organism>
<accession>A0A0H5RFQ5</accession>
<dbReference type="AlphaFoldDB" id="A0A0H5RFQ5"/>
<evidence type="ECO:0000313" key="1">
    <source>
        <dbReference type="EMBL" id="CRZ07484.1"/>
    </source>
</evidence>
<proteinExistence type="predicted"/>
<dbReference type="EMBL" id="HACM01007042">
    <property type="protein sequence ID" value="CRZ07484.1"/>
    <property type="molecule type" value="Transcribed_RNA"/>
</dbReference>
<reference evidence="1" key="1">
    <citation type="submission" date="2015-04" db="EMBL/GenBank/DDBJ databases">
        <title>The genome sequence of the plant pathogenic Rhizarian Plasmodiophora brassicae reveals insights in its biotrophic life cycle and the origin of chitin synthesis.</title>
        <authorList>
            <person name="Schwelm A."/>
            <person name="Fogelqvist J."/>
            <person name="Knaust A."/>
            <person name="Julke S."/>
            <person name="Lilja T."/>
            <person name="Dhandapani V."/>
            <person name="Bonilla-Rosso G."/>
            <person name="Karlsson M."/>
            <person name="Shevchenko A."/>
            <person name="Choi S.R."/>
            <person name="Kim H.G."/>
            <person name="Park J.Y."/>
            <person name="Lim Y.P."/>
            <person name="Ludwig-Muller J."/>
            <person name="Dixelius C."/>
        </authorList>
    </citation>
    <scope>NUCLEOTIDE SEQUENCE</scope>
    <source>
        <tissue evidence="1">Potato root galls</tissue>
    </source>
</reference>
<protein>
    <submittedName>
        <fullName evidence="1">Uncharacterized protein</fullName>
    </submittedName>
</protein>